<evidence type="ECO:0000256" key="14">
    <source>
        <dbReference type="ARBA" id="ARBA00029440"/>
    </source>
</evidence>
<dbReference type="InterPro" id="IPR002489">
    <property type="entry name" value="Glu_synth_asu_C"/>
</dbReference>
<evidence type="ECO:0000256" key="6">
    <source>
        <dbReference type="ARBA" id="ARBA00022643"/>
    </source>
</evidence>
<keyword evidence="13" id="KW-0003">3Fe-4S</keyword>
<dbReference type="NCBIfam" id="NF008730">
    <property type="entry name" value="PRK11750.1"/>
    <property type="match status" value="1"/>
</dbReference>
<dbReference type="InterPro" id="IPR050711">
    <property type="entry name" value="ET-N_metabolism_enzyme"/>
</dbReference>
<dbReference type="Proteomes" id="UP001210720">
    <property type="component" value="Unassembled WGS sequence"/>
</dbReference>
<sequence>MTKFDANWAANEAAKRKWMSENGLYHETEEHSSCGVGLVVSIDGKPSRKVVENGIAALKAVWHRGAVDADGKTGDGAGIHVQIPVAFFYDQIERTGHTPRKDELMAVGQVFLPRTDHGAQETCRTIVESEVLRMGYYIYGWRHVPVEVACLGEKANATRPEIEQILISNAKGVDEETFERELYVIRRRIEKAAASAGIGELYMASLSCRSIIYKGMMLAEQVSEFYPDLQDERFESAFAIYHQRYSTNTFPQWWLAQPFRMLAHNGEINTLKGNVNWMKSHEIRMASGAFGDMAEDIKPIVPNGSSDSAALDSVFEVLVRAGRNAPMAKTMLVPESWSKQAVELPQAWRDMYSYCNSVMEPWDGPAALAMTDGRWVCGGLDRNGLRPMRYVVTGDNLLIAGSEAGMVPIEEATVREKGALGPGQMIAVDMKDGGLFHDVEIKDKLAAAQPFGEWVGKINELDEALAAVTEKPMFEGAELRRRQIAAGYSIEELEQILAPMAEDGKETLASMGDDTPSAVLSKKYRPLSHYFRQNFSQVTNPPIDSLREFRVMSLKTRFGNLKNVLDESSAQTEILVLDSPFVGNAQFEELQAQFNATCVTIDCTFDADAGQGALAEALTRIRTEAEDAVRSGSGHIVLTDELCGEDRVAMPMILATSAVHSHLTRKGLRTFCSLNVRSAECIDPHYFAVLIGAGATVVNAYLAEDSLADRISRGLLDLSLTEAVAKYREAVDQGLLKIMSKMGISVISSYRGGLNFEAVGLSRAMCAEFFPGMTSRISGIGLNGLQRKAEDVHALGFRGGRDVLPIGGFYKARKTGETHAWGAQTMHLMQSACDRASFEMWKTYSKAMQANPPIHLRDLLAIKPLGDAIPLEEVESITSIRKRFVTPGMSLGALSPEAHKTLNVAMNRIGAKSDSGEGGEDPAHFVPEPNGDNPSAKIKQVASGRFGVTAEYLNHCEELEIKVAQGAKPGEGGQLPGMKVTDLIARLRHSTKGVTLISPPPHHDIYSIEDLAQLIYDLKQINPRCKVTVKLVASSGVGTIAAGVAKAKADVILISGHNGGTGASPATSIKYAGLPWEMGLTEAHQVLAMNNLRSRVTLRTDGGLRTGRDIVMAAMMGAEEYGIGTAALIAMGCIMVRQCQSNTCPVGVCTQDEALRGKFTGNADKVVNLITFYAQEVRELLASIGARSLDDVIGRADLLSQVSRGSEHLDDLDLNPLLIRVDGAENIVYDRDRARNAVPDTLDAEIVRDAARFLQDGEKMQLSYAVQNTHRTVGTRVSSHIVQQFGMRNALQPDHLHVKLTGSAGQSLGAFAAPGLKLEVSGDANDYVAKGLSGGLVVVRPPQVSPLKAEDNTIIGNTVLYGATDGHLFAAGRAGERFAVRNSGAKVVVEGCGSNGCEYMTGGVAVILGSIGANFGAGMTGGMAYLYDPDGQSGALMNMESLVTCPVVTPEWEAQLKGLIEAHVAETGSRKAQDILQHWDIEKANFVQVCPKEMLDKIPHPLGIETDLAVPAE</sequence>
<keyword evidence="11" id="KW-0411">Iron-sulfur</keyword>
<evidence type="ECO:0000313" key="17">
    <source>
        <dbReference type="EMBL" id="MDA7425057.1"/>
    </source>
</evidence>
<dbReference type="InterPro" id="IPR036485">
    <property type="entry name" value="Glu_synth_asu_C_sf"/>
</dbReference>
<dbReference type="Pfam" id="PF01493">
    <property type="entry name" value="GXGXG"/>
    <property type="match status" value="1"/>
</dbReference>
<dbReference type="EC" id="1.4.1.13" evidence="17"/>
<dbReference type="RefSeq" id="WP_271432412.1">
    <property type="nucleotide sequence ID" value="NZ_JAQIOY010000003.1"/>
</dbReference>
<dbReference type="InterPro" id="IPR006982">
    <property type="entry name" value="Glu_synth_centr_N"/>
</dbReference>
<keyword evidence="6" id="KW-0288">FMN</keyword>
<dbReference type="Gene3D" id="3.60.20.10">
    <property type="entry name" value="Glutamine Phosphoribosylpyrophosphate, subunit 1, domain 1"/>
    <property type="match status" value="1"/>
</dbReference>
<dbReference type="Pfam" id="PF00310">
    <property type="entry name" value="GATase_2"/>
    <property type="match status" value="1"/>
</dbReference>
<dbReference type="PANTHER" id="PTHR11938:SF133">
    <property type="entry name" value="GLUTAMATE SYNTHASE (NADH)"/>
    <property type="match status" value="1"/>
</dbReference>
<evidence type="ECO:0000256" key="5">
    <source>
        <dbReference type="ARBA" id="ARBA00022630"/>
    </source>
</evidence>
<comment type="caution">
    <text evidence="17">The sequence shown here is derived from an EMBL/GenBank/DDBJ whole genome shotgun (WGS) entry which is preliminary data.</text>
</comment>
<dbReference type="InterPro" id="IPR017932">
    <property type="entry name" value="GATase_2_dom"/>
</dbReference>
<keyword evidence="10" id="KW-0408">Iron</keyword>
<keyword evidence="5" id="KW-0285">Flavoprotein</keyword>
<evidence type="ECO:0000256" key="1">
    <source>
        <dbReference type="ARBA" id="ARBA00001917"/>
    </source>
</evidence>
<evidence type="ECO:0000313" key="18">
    <source>
        <dbReference type="Proteomes" id="UP001210720"/>
    </source>
</evidence>
<evidence type="ECO:0000256" key="3">
    <source>
        <dbReference type="ARBA" id="ARBA00009716"/>
    </source>
</evidence>
<keyword evidence="8" id="KW-0315">Glutamine amidotransferase</keyword>
<evidence type="ECO:0000256" key="4">
    <source>
        <dbReference type="ARBA" id="ARBA00022605"/>
    </source>
</evidence>
<dbReference type="Gene3D" id="2.160.20.60">
    <property type="entry name" value="Glutamate synthase, alpha subunit, C-terminal domain"/>
    <property type="match status" value="1"/>
</dbReference>
<evidence type="ECO:0000256" key="13">
    <source>
        <dbReference type="ARBA" id="ARBA00023291"/>
    </source>
</evidence>
<comment type="cofactor">
    <cofactor evidence="2">
        <name>[3Fe-4S] cluster</name>
        <dbReference type="ChEBI" id="CHEBI:21137"/>
    </cofactor>
</comment>
<evidence type="ECO:0000256" key="7">
    <source>
        <dbReference type="ARBA" id="ARBA00022723"/>
    </source>
</evidence>
<dbReference type="InterPro" id="IPR002932">
    <property type="entry name" value="Glu_synthdom"/>
</dbReference>
<dbReference type="PROSITE" id="PS51278">
    <property type="entry name" value="GATASE_TYPE_2"/>
    <property type="match status" value="1"/>
</dbReference>
<dbReference type="SUPFAM" id="SSF51395">
    <property type="entry name" value="FMN-linked oxidoreductases"/>
    <property type="match status" value="1"/>
</dbReference>
<evidence type="ECO:0000256" key="2">
    <source>
        <dbReference type="ARBA" id="ARBA00001927"/>
    </source>
</evidence>
<dbReference type="SUPFAM" id="SSF56235">
    <property type="entry name" value="N-terminal nucleophile aminohydrolases (Ntn hydrolases)"/>
    <property type="match status" value="1"/>
</dbReference>
<dbReference type="InterPro" id="IPR013785">
    <property type="entry name" value="Aldolase_TIM"/>
</dbReference>
<dbReference type="Gene3D" id="3.20.20.70">
    <property type="entry name" value="Aldolase class I"/>
    <property type="match status" value="2"/>
</dbReference>
<protein>
    <submittedName>
        <fullName evidence="17">Glutamate synthase large subunit</fullName>
        <ecNumber evidence="17">1.4.1.13</ecNumber>
    </submittedName>
</protein>
<dbReference type="PANTHER" id="PTHR11938">
    <property type="entry name" value="FAD NADPH DEHYDROGENASE/OXIDOREDUCTASE"/>
    <property type="match status" value="1"/>
</dbReference>
<reference evidence="17 18" key="1">
    <citation type="submission" date="2023-01" db="EMBL/GenBank/DDBJ databases">
        <title>Thalassococcus onchidii sp. nov., isolated from a marine invertebrate from the South China Sea.</title>
        <authorList>
            <person name="Xu S."/>
            <person name="Liu Z."/>
            <person name="Xu Y."/>
        </authorList>
    </citation>
    <scope>NUCLEOTIDE SEQUENCE [LARGE SCALE GENOMIC DNA]</scope>
    <source>
        <strain evidence="17 18">KCTC 32084</strain>
    </source>
</reference>
<evidence type="ECO:0000256" key="12">
    <source>
        <dbReference type="ARBA" id="ARBA00023164"/>
    </source>
</evidence>
<dbReference type="InterPro" id="IPR029055">
    <property type="entry name" value="Ntn_hydrolases_N"/>
</dbReference>
<dbReference type="SUPFAM" id="SSF69336">
    <property type="entry name" value="Alpha subunit of glutamate synthase, C-terminal domain"/>
    <property type="match status" value="1"/>
</dbReference>
<dbReference type="EMBL" id="JAQIOY010000003">
    <property type="protein sequence ID" value="MDA7425057.1"/>
    <property type="molecule type" value="Genomic_DNA"/>
</dbReference>
<evidence type="ECO:0000256" key="9">
    <source>
        <dbReference type="ARBA" id="ARBA00023002"/>
    </source>
</evidence>
<keyword evidence="9 17" id="KW-0560">Oxidoreductase</keyword>
<accession>A0ABT4XT25</accession>
<comment type="cofactor">
    <cofactor evidence="1">
        <name>FMN</name>
        <dbReference type="ChEBI" id="CHEBI:58210"/>
    </cofactor>
</comment>
<dbReference type="GO" id="GO:0004355">
    <property type="term" value="F:glutamate synthase (NADPH) activity"/>
    <property type="evidence" value="ECO:0007669"/>
    <property type="project" value="UniProtKB-EC"/>
</dbReference>
<dbReference type="Pfam" id="PF01645">
    <property type="entry name" value="Glu_synthase"/>
    <property type="match status" value="1"/>
</dbReference>
<proteinExistence type="inferred from homology"/>
<evidence type="ECO:0000256" key="8">
    <source>
        <dbReference type="ARBA" id="ARBA00022962"/>
    </source>
</evidence>
<dbReference type="CDD" id="cd02808">
    <property type="entry name" value="GltS_FMN"/>
    <property type="match status" value="1"/>
</dbReference>
<organism evidence="17 18">
    <name type="scientific">Thalassococcus lentus</name>
    <dbReference type="NCBI Taxonomy" id="1210524"/>
    <lineage>
        <taxon>Bacteria</taxon>
        <taxon>Pseudomonadati</taxon>
        <taxon>Pseudomonadota</taxon>
        <taxon>Alphaproteobacteria</taxon>
        <taxon>Rhodobacterales</taxon>
        <taxon>Roseobacteraceae</taxon>
        <taxon>Thalassococcus</taxon>
    </lineage>
</organism>
<evidence type="ECO:0000256" key="10">
    <source>
        <dbReference type="ARBA" id="ARBA00023004"/>
    </source>
</evidence>
<keyword evidence="7" id="KW-0479">Metal-binding</keyword>
<keyword evidence="18" id="KW-1185">Reference proteome</keyword>
<dbReference type="CDD" id="cd00982">
    <property type="entry name" value="gltB_C"/>
    <property type="match status" value="1"/>
</dbReference>
<comment type="similarity">
    <text evidence="3">Belongs to the glutamate synthase family.</text>
</comment>
<keyword evidence="4" id="KW-0028">Amino-acid biosynthesis</keyword>
<dbReference type="CDD" id="cd00713">
    <property type="entry name" value="GltS"/>
    <property type="match status" value="1"/>
</dbReference>
<evidence type="ECO:0000256" key="15">
    <source>
        <dbReference type="SAM" id="MobiDB-lite"/>
    </source>
</evidence>
<evidence type="ECO:0000256" key="11">
    <source>
        <dbReference type="ARBA" id="ARBA00023014"/>
    </source>
</evidence>
<dbReference type="Pfam" id="PF04898">
    <property type="entry name" value="Glu_syn_central"/>
    <property type="match status" value="1"/>
</dbReference>
<feature type="region of interest" description="Disordered" evidence="15">
    <location>
        <begin position="912"/>
        <end position="933"/>
    </location>
</feature>
<feature type="domain" description="Glutamine amidotransferase type-2" evidence="16">
    <location>
        <begin position="34"/>
        <end position="431"/>
    </location>
</feature>
<evidence type="ECO:0000259" key="16">
    <source>
        <dbReference type="PROSITE" id="PS51278"/>
    </source>
</evidence>
<keyword evidence="12" id="KW-0314">Glutamate biosynthesis</keyword>
<name>A0ABT4XT25_9RHOB</name>
<comment type="pathway">
    <text evidence="14">Amino-acid biosynthesis.</text>
</comment>
<gene>
    <name evidence="17" type="primary">gltB</name>
    <name evidence="17" type="ORF">PFY00_09990</name>
</gene>